<evidence type="ECO:0000313" key="3">
    <source>
        <dbReference type="Proteomes" id="UP000075476"/>
    </source>
</evidence>
<dbReference type="CDD" id="cd00093">
    <property type="entry name" value="HTH_XRE"/>
    <property type="match status" value="1"/>
</dbReference>
<gene>
    <name evidence="2" type="ORF">AT268_28230</name>
</gene>
<dbReference type="InterPro" id="IPR010982">
    <property type="entry name" value="Lambda_DNA-bd_dom_sf"/>
</dbReference>
<dbReference type="RefSeq" id="WP_061663311.1">
    <property type="nucleotide sequence ID" value="NZ_LOMO01000081.1"/>
</dbReference>
<dbReference type="SUPFAM" id="SSF47413">
    <property type="entry name" value="lambda repressor-like DNA-binding domains"/>
    <property type="match status" value="1"/>
</dbReference>
<dbReference type="EMBL" id="LOMO01000081">
    <property type="protein sequence ID" value="KXY40053.1"/>
    <property type="molecule type" value="Genomic_DNA"/>
</dbReference>
<dbReference type="InterPro" id="IPR001387">
    <property type="entry name" value="Cro/C1-type_HTH"/>
</dbReference>
<protein>
    <recommendedName>
        <fullName evidence="1">HTH cro/C1-type domain-containing protein</fullName>
    </recommendedName>
</protein>
<reference evidence="2 3" key="1">
    <citation type="submission" date="2015-12" db="EMBL/GenBank/DDBJ databases">
        <title>Bacillus cereus Group isolate.</title>
        <authorList>
            <person name="Kovac J."/>
        </authorList>
    </citation>
    <scope>NUCLEOTIDE SEQUENCE [LARGE SCALE GENOMIC DNA]</scope>
    <source>
        <strain evidence="2 3">FSL K6-0073</strain>
    </source>
</reference>
<accession>A0A9X0MGP8</accession>
<evidence type="ECO:0000313" key="2">
    <source>
        <dbReference type="EMBL" id="KXY40053.1"/>
    </source>
</evidence>
<sequence length="428" mass="49085">MKQVMTGLHYLMNVKGQKNKDVAEILGISTQAVSLWTKKGTIPKKHLERLANHYKVSQEYLVNPLTADTISVIKKDATPVMEITHNGLATYGDFNVVLQPTSDKVARTNFKNTIRQLRDVEEFAEYVKAEELADLRAIFPEGKCAVWGVKSGANDATKKQYDKLELGDFVLFYQDKHFYNRAIVAYKLHSPGLSEHLWGDPIFEHVYILQDIHPYNLSVVRFNEVVYGKSEDFPVMGFRVLSHEQSLQVIDAFDLEGEYVDSHAAILEASSEKRSREEILKALLALENNKELNRDTKRKYRVEQSLLREFLFNGEKAVVCGCCQTKLSPDFIATAHIKKRSHCSNEEKLDVNVVMPLCYLGCDMLFEKGLLVVDSSGYFRRTDMMDNAVPYEGRVGALLGEYDNKSCLYWKEETAPYFEWHYNHHVMK</sequence>
<feature type="domain" description="HTH cro/C1-type" evidence="1">
    <location>
        <begin position="20"/>
        <end position="61"/>
    </location>
</feature>
<dbReference type="PROSITE" id="PS50943">
    <property type="entry name" value="HTH_CROC1"/>
    <property type="match status" value="1"/>
</dbReference>
<dbReference type="AlphaFoldDB" id="A0A9X0MGP8"/>
<name>A0A9X0MGP8_BACCE</name>
<dbReference type="GO" id="GO:0003677">
    <property type="term" value="F:DNA binding"/>
    <property type="evidence" value="ECO:0007669"/>
    <property type="project" value="InterPro"/>
</dbReference>
<dbReference type="Proteomes" id="UP000075476">
    <property type="component" value="Unassembled WGS sequence"/>
</dbReference>
<evidence type="ECO:0000259" key="1">
    <source>
        <dbReference type="PROSITE" id="PS50943"/>
    </source>
</evidence>
<organism evidence="2 3">
    <name type="scientific">Bacillus cereus</name>
    <dbReference type="NCBI Taxonomy" id="1396"/>
    <lineage>
        <taxon>Bacteria</taxon>
        <taxon>Bacillati</taxon>
        <taxon>Bacillota</taxon>
        <taxon>Bacilli</taxon>
        <taxon>Bacillales</taxon>
        <taxon>Bacillaceae</taxon>
        <taxon>Bacillus</taxon>
        <taxon>Bacillus cereus group</taxon>
    </lineage>
</organism>
<comment type="caution">
    <text evidence="2">The sequence shown here is derived from an EMBL/GenBank/DDBJ whole genome shotgun (WGS) entry which is preliminary data.</text>
</comment>
<dbReference type="Gene3D" id="1.10.260.40">
    <property type="entry name" value="lambda repressor-like DNA-binding domains"/>
    <property type="match status" value="1"/>
</dbReference>
<proteinExistence type="predicted"/>